<keyword evidence="2" id="KW-1185">Reference proteome</keyword>
<evidence type="ECO:0000313" key="2">
    <source>
        <dbReference type="Proteomes" id="UP001165960"/>
    </source>
</evidence>
<protein>
    <submittedName>
        <fullName evidence="1">Uncharacterized protein</fullName>
    </submittedName>
</protein>
<name>A0ACC2U4E0_9FUNG</name>
<organism evidence="1 2">
    <name type="scientific">Entomophthora muscae</name>
    <dbReference type="NCBI Taxonomy" id="34485"/>
    <lineage>
        <taxon>Eukaryota</taxon>
        <taxon>Fungi</taxon>
        <taxon>Fungi incertae sedis</taxon>
        <taxon>Zoopagomycota</taxon>
        <taxon>Entomophthoromycotina</taxon>
        <taxon>Entomophthoromycetes</taxon>
        <taxon>Entomophthorales</taxon>
        <taxon>Entomophthoraceae</taxon>
        <taxon>Entomophthora</taxon>
    </lineage>
</organism>
<accession>A0ACC2U4E0</accession>
<dbReference type="Proteomes" id="UP001165960">
    <property type="component" value="Unassembled WGS sequence"/>
</dbReference>
<comment type="caution">
    <text evidence="1">The sequence shown here is derived from an EMBL/GenBank/DDBJ whole genome shotgun (WGS) entry which is preliminary data.</text>
</comment>
<proteinExistence type="predicted"/>
<reference evidence="1" key="1">
    <citation type="submission" date="2022-04" db="EMBL/GenBank/DDBJ databases">
        <title>Genome of the entomopathogenic fungus Entomophthora muscae.</title>
        <authorList>
            <person name="Elya C."/>
            <person name="Lovett B.R."/>
            <person name="Lee E."/>
            <person name="Macias A.M."/>
            <person name="Hajek A.E."/>
            <person name="De Bivort B.L."/>
            <person name="Kasson M.T."/>
            <person name="De Fine Licht H.H."/>
            <person name="Stajich J.E."/>
        </authorList>
    </citation>
    <scope>NUCLEOTIDE SEQUENCE</scope>
    <source>
        <strain evidence="1">Berkeley</strain>
    </source>
</reference>
<evidence type="ECO:0000313" key="1">
    <source>
        <dbReference type="EMBL" id="KAJ9081784.1"/>
    </source>
</evidence>
<sequence>MGAVATYAWLLDTFQVDQCIMLPGHGLCFSLCTGWWPGYTAGKRPSSPGEVDQLLDVAVLPLPQSPRA</sequence>
<dbReference type="EMBL" id="QTSX02001458">
    <property type="protein sequence ID" value="KAJ9081784.1"/>
    <property type="molecule type" value="Genomic_DNA"/>
</dbReference>
<gene>
    <name evidence="1" type="ORF">DSO57_1011133</name>
</gene>